<dbReference type="Gene3D" id="2.60.200.20">
    <property type="match status" value="1"/>
</dbReference>
<dbReference type="InterPro" id="IPR008984">
    <property type="entry name" value="SMAD_FHA_dom_sf"/>
</dbReference>
<evidence type="ECO:0000259" key="4">
    <source>
        <dbReference type="PROSITE" id="PS50006"/>
    </source>
</evidence>
<feature type="compositionally biased region" description="Polar residues" evidence="2">
    <location>
        <begin position="245"/>
        <end position="258"/>
    </location>
</feature>
<feature type="transmembrane region" description="Helical" evidence="3">
    <location>
        <begin position="95"/>
        <end position="115"/>
    </location>
</feature>
<accession>A0AA96FDI2</accession>
<keyword evidence="3" id="KW-0472">Membrane</keyword>
<dbReference type="PROSITE" id="PS50006">
    <property type="entry name" value="FHA_DOMAIN"/>
    <property type="match status" value="1"/>
</dbReference>
<evidence type="ECO:0000313" key="5">
    <source>
        <dbReference type="EMBL" id="WNM27460.1"/>
    </source>
</evidence>
<evidence type="ECO:0000256" key="2">
    <source>
        <dbReference type="SAM" id="MobiDB-lite"/>
    </source>
</evidence>
<gene>
    <name evidence="5" type="ORF">RN607_00215</name>
</gene>
<feature type="domain" description="FHA" evidence="4">
    <location>
        <begin position="450"/>
        <end position="503"/>
    </location>
</feature>
<keyword evidence="3" id="KW-1133">Transmembrane helix</keyword>
<dbReference type="RefSeq" id="WP_313543487.1">
    <property type="nucleotide sequence ID" value="NZ_CP134880.1"/>
</dbReference>
<proteinExistence type="predicted"/>
<organism evidence="5">
    <name type="scientific">Demequina capsici</name>
    <dbReference type="NCBI Taxonomy" id="3075620"/>
    <lineage>
        <taxon>Bacteria</taxon>
        <taxon>Bacillati</taxon>
        <taxon>Actinomycetota</taxon>
        <taxon>Actinomycetes</taxon>
        <taxon>Micrococcales</taxon>
        <taxon>Demequinaceae</taxon>
        <taxon>Demequina</taxon>
    </lineage>
</organism>
<keyword evidence="3" id="KW-0812">Transmembrane</keyword>
<keyword evidence="1" id="KW-0597">Phosphoprotein</keyword>
<feature type="region of interest" description="Disordered" evidence="2">
    <location>
        <begin position="245"/>
        <end position="396"/>
    </location>
</feature>
<reference evidence="5" key="1">
    <citation type="submission" date="2023-09" db="EMBL/GenBank/DDBJ databases">
        <title>Demequina sp. a novel bacteria isolated from Capsicum annuum.</title>
        <authorList>
            <person name="Humaira Z."/>
            <person name="Lee J."/>
            <person name="Cho D."/>
        </authorList>
    </citation>
    <scope>NUCLEOTIDE SEQUENCE</scope>
    <source>
        <strain evidence="5">PMTSA13</strain>
    </source>
</reference>
<dbReference type="SUPFAM" id="SSF49879">
    <property type="entry name" value="SMAD/FHA domain"/>
    <property type="match status" value="1"/>
</dbReference>
<protein>
    <submittedName>
        <fullName evidence="5">FHA domain-containing protein</fullName>
    </submittedName>
</protein>
<dbReference type="CDD" id="cd00060">
    <property type="entry name" value="FHA"/>
    <property type="match status" value="1"/>
</dbReference>
<evidence type="ECO:0000256" key="3">
    <source>
        <dbReference type="SAM" id="Phobius"/>
    </source>
</evidence>
<dbReference type="AlphaFoldDB" id="A0AA96FDI2"/>
<feature type="transmembrane region" description="Helical" evidence="3">
    <location>
        <begin position="6"/>
        <end position="33"/>
    </location>
</feature>
<feature type="compositionally biased region" description="Low complexity" evidence="2">
    <location>
        <begin position="315"/>
        <end position="342"/>
    </location>
</feature>
<name>A0AA96FDI2_9MICO</name>
<feature type="transmembrane region" description="Helical" evidence="3">
    <location>
        <begin position="70"/>
        <end position="89"/>
    </location>
</feature>
<sequence>MADGAMYAVALGAAALVYAVHLVLFGLSLGAVLRQLDRPAGPAWVPVRRWVEVARAADAPLAPTAVTRSVEALAGVLAAVALAALSAGVEAPRVAWVAPLLVGGLAGLVGWILWIQQAGWLGLRLRLPRSLTVLAAFLPPIWGFVAAPRAAREVKPLTGAIPVVAPEAPDPGPQSTESVPTVVVDAPHEAVDAPDAAVDAPDASVDVASVPLEALADDDAPYVPQVAAPPSPRSIFAPVTASIPQVSSGLESPPSESQAPVAPAGGSPEPLAPFASQRQPLAPPTVVSGEPQPPQPLQETPVTHPSEPDLPTPWTAGPQPGADDAAQAPAPGSATPPSSETPRVAPTQPVSPYSAPPEVTAAEGLVTAPTPSLSERRSQQPDSAIGAPGSEEPGAAWHGAFDDAAIAALLGGGFGEEDDLDETRVSPRRREPWELVTREGIAYRLVDAVTIVGRIGGFPSADGAGRVDIADPTRTMSKTHARLVWIDGIWMVEDLGSTNGTLLIDGAGRETVVPPYAPTPITGRVMFGDFEMMLRRVGA</sequence>
<dbReference type="EMBL" id="CP134880">
    <property type="protein sequence ID" value="WNM27460.1"/>
    <property type="molecule type" value="Genomic_DNA"/>
</dbReference>
<dbReference type="Proteomes" id="UP001303408">
    <property type="component" value="Chromosome"/>
</dbReference>
<dbReference type="Pfam" id="PF00498">
    <property type="entry name" value="FHA"/>
    <property type="match status" value="1"/>
</dbReference>
<dbReference type="InterPro" id="IPR000253">
    <property type="entry name" value="FHA_dom"/>
</dbReference>
<dbReference type="KEGG" id="dcp:RN607_00215"/>
<evidence type="ECO:0000256" key="1">
    <source>
        <dbReference type="ARBA" id="ARBA00022553"/>
    </source>
</evidence>